<sequence length="205" mass="22705">MNATIRHTLSALWLVAAGFAGAADQCPAGVPTHGRYYNEYGFTVRIPSGLRGLWNSVGCVQGDDGCTCMSDHGRYLPLDGGDNGIDIFAAYNAMLYESLHDAVQAELGFARDRARHRRIKVLSLRPARLGALKAVRLVLQYRSKDDGRLIIRDQVPALRRIMANSSEPSHFYNVALSSDKQHYAAHRPLLEQVLANWHTAKADMD</sequence>
<dbReference type="AlphaFoldDB" id="A0A1W1Y124"/>
<organism evidence="2 3">
    <name type="scientific">Andreprevotia lacus DSM 23236</name>
    <dbReference type="NCBI Taxonomy" id="1121001"/>
    <lineage>
        <taxon>Bacteria</taxon>
        <taxon>Pseudomonadati</taxon>
        <taxon>Pseudomonadota</taxon>
        <taxon>Betaproteobacteria</taxon>
        <taxon>Neisseriales</taxon>
        <taxon>Chitinibacteraceae</taxon>
        <taxon>Andreprevotia</taxon>
    </lineage>
</organism>
<name>A0A1W1Y124_9NEIS</name>
<reference evidence="2 3" key="1">
    <citation type="submission" date="2017-04" db="EMBL/GenBank/DDBJ databases">
        <authorList>
            <person name="Afonso C.L."/>
            <person name="Miller P.J."/>
            <person name="Scott M.A."/>
            <person name="Spackman E."/>
            <person name="Goraichik I."/>
            <person name="Dimitrov K.M."/>
            <person name="Suarez D.L."/>
            <person name="Swayne D.E."/>
        </authorList>
    </citation>
    <scope>NUCLEOTIDE SEQUENCE [LARGE SCALE GENOMIC DNA]</scope>
    <source>
        <strain evidence="2 3">DSM 23236</strain>
    </source>
</reference>
<feature type="signal peptide" evidence="1">
    <location>
        <begin position="1"/>
        <end position="22"/>
    </location>
</feature>
<dbReference type="RefSeq" id="WP_084093087.1">
    <property type="nucleotide sequence ID" value="NZ_FWXD01000046.1"/>
</dbReference>
<feature type="chain" id="PRO_5012280584" evidence="1">
    <location>
        <begin position="23"/>
        <end position="205"/>
    </location>
</feature>
<dbReference type="EMBL" id="FWXD01000046">
    <property type="protein sequence ID" value="SMC29837.1"/>
    <property type="molecule type" value="Genomic_DNA"/>
</dbReference>
<protein>
    <submittedName>
        <fullName evidence="2">Uncharacterized protein</fullName>
    </submittedName>
</protein>
<dbReference type="Proteomes" id="UP000192761">
    <property type="component" value="Unassembled WGS sequence"/>
</dbReference>
<keyword evidence="1" id="KW-0732">Signal</keyword>
<evidence type="ECO:0000313" key="3">
    <source>
        <dbReference type="Proteomes" id="UP000192761"/>
    </source>
</evidence>
<evidence type="ECO:0000256" key="1">
    <source>
        <dbReference type="SAM" id="SignalP"/>
    </source>
</evidence>
<keyword evidence="3" id="KW-1185">Reference proteome</keyword>
<proteinExistence type="predicted"/>
<evidence type="ECO:0000313" key="2">
    <source>
        <dbReference type="EMBL" id="SMC29837.1"/>
    </source>
</evidence>
<accession>A0A1W1Y124</accession>
<gene>
    <name evidence="2" type="ORF">SAMN02745857_04178</name>
</gene>